<protein>
    <recommendedName>
        <fullName evidence="2">HAT C-terminal dimerisation domain-containing protein</fullName>
    </recommendedName>
</protein>
<dbReference type="AlphaFoldDB" id="A0A8J2S187"/>
<evidence type="ECO:0000313" key="3">
    <source>
        <dbReference type="EMBL" id="CAH0112321.1"/>
    </source>
</evidence>
<gene>
    <name evidence="3" type="ORF">DGAL_LOCUS16036</name>
</gene>
<feature type="domain" description="HAT C-terminal dimerisation" evidence="2">
    <location>
        <begin position="601"/>
        <end position="665"/>
    </location>
</feature>
<proteinExistence type="predicted"/>
<dbReference type="PANTHER" id="PTHR47501">
    <property type="entry name" value="TRANSPOSASE-RELATED"/>
    <property type="match status" value="1"/>
</dbReference>
<keyword evidence="4" id="KW-1185">Reference proteome</keyword>
<dbReference type="Proteomes" id="UP000789390">
    <property type="component" value="Unassembled WGS sequence"/>
</dbReference>
<dbReference type="InterPro" id="IPR008906">
    <property type="entry name" value="HATC_C_dom"/>
</dbReference>
<evidence type="ECO:0000259" key="2">
    <source>
        <dbReference type="Pfam" id="PF05699"/>
    </source>
</evidence>
<evidence type="ECO:0000256" key="1">
    <source>
        <dbReference type="SAM" id="MobiDB-lite"/>
    </source>
</evidence>
<feature type="compositionally biased region" description="Low complexity" evidence="1">
    <location>
        <begin position="556"/>
        <end position="574"/>
    </location>
</feature>
<dbReference type="SUPFAM" id="SSF53098">
    <property type="entry name" value="Ribonuclease H-like"/>
    <property type="match status" value="1"/>
</dbReference>
<reference evidence="3" key="1">
    <citation type="submission" date="2021-11" db="EMBL/GenBank/DDBJ databases">
        <authorList>
            <person name="Schell T."/>
        </authorList>
    </citation>
    <scope>NUCLEOTIDE SEQUENCE</scope>
    <source>
        <strain evidence="3">M5</strain>
    </source>
</reference>
<dbReference type="GO" id="GO:0046983">
    <property type="term" value="F:protein dimerization activity"/>
    <property type="evidence" value="ECO:0007669"/>
    <property type="project" value="InterPro"/>
</dbReference>
<dbReference type="Pfam" id="PF05699">
    <property type="entry name" value="Dimer_Tnp_hAT"/>
    <property type="match status" value="1"/>
</dbReference>
<evidence type="ECO:0000313" key="4">
    <source>
        <dbReference type="Proteomes" id="UP000789390"/>
    </source>
</evidence>
<comment type="caution">
    <text evidence="3">The sequence shown here is derived from an EMBL/GenBank/DDBJ whole genome shotgun (WGS) entry which is preliminary data.</text>
</comment>
<organism evidence="3 4">
    <name type="scientific">Daphnia galeata</name>
    <dbReference type="NCBI Taxonomy" id="27404"/>
    <lineage>
        <taxon>Eukaryota</taxon>
        <taxon>Metazoa</taxon>
        <taxon>Ecdysozoa</taxon>
        <taxon>Arthropoda</taxon>
        <taxon>Crustacea</taxon>
        <taxon>Branchiopoda</taxon>
        <taxon>Diplostraca</taxon>
        <taxon>Cladocera</taxon>
        <taxon>Anomopoda</taxon>
        <taxon>Daphniidae</taxon>
        <taxon>Daphnia</taxon>
    </lineage>
</organism>
<dbReference type="PANTHER" id="PTHR47501:SF8">
    <property type="match status" value="1"/>
</dbReference>
<feature type="compositionally biased region" description="Low complexity" evidence="1">
    <location>
        <begin position="16"/>
        <end position="26"/>
    </location>
</feature>
<dbReference type="OrthoDB" id="6382074at2759"/>
<sequence>MSDHEAGSDIENVEPSASANVSNSSVTERKVGLPPEFFEYMGETTNQKASLYKCLFKGCKQKTNKDGTPKYLKIKNDSRGNGKRHYLAHYPKEDIKKYEEIWKFAVANMTSKDNIAIVHRSLTPHRILKQCDFDNYVLNFIIVDVLPLHVVEKEGFKSLLYAVAAPHLKLHKRTFYTELLEKEYATRQEELQHALLNCSDAATTIDAWTCRRRSYLGETVHWFDKTSMKRKSACLACRRIIGRHTHNVLAKLIESIHDEYKIKDKLRGSTTDSGSNFLKCFREKGASSTLPNYEEENNQDYEDESEDEEMIYFEIGEILSEYSETTTIANKNATLPKHRRCACHLLSLISKKDIEKIQGLIFEQLRSTAFVKLQKLWNKQSSSSLSSDIIKRHLGKLFVVKNDTRWNSKYFSHKHREMKKLFAELKLDFITPNEELFLKEYVVVMKPVKDALDVLQNEKSVVMGYLLPTISLLRDKFTALTGDTSITICQPLVTSLLDAIHFRFNEMFSDNELWLATITNPMFKLQWLDKEEDIERAKNLLTCEYKRLKGIPVQPPSSDESSDGTSSSFSGPSPEKLRKKNYFEKFTKKISKKRSEGEIENYLNLCDSLDKLSDYPIIQQMYKLYNVTLPSSAAVERLFSQGGLIFTPRRLNLTDKHFEMLLFLKVNNKVVKDW</sequence>
<feature type="region of interest" description="Disordered" evidence="1">
    <location>
        <begin position="1"/>
        <end position="27"/>
    </location>
</feature>
<dbReference type="InterPro" id="IPR012337">
    <property type="entry name" value="RNaseH-like_sf"/>
</dbReference>
<name>A0A8J2S187_9CRUS</name>
<dbReference type="EMBL" id="CAKKLH010000325">
    <property type="protein sequence ID" value="CAH0112321.1"/>
    <property type="molecule type" value="Genomic_DNA"/>
</dbReference>
<accession>A0A8J2S187</accession>
<feature type="region of interest" description="Disordered" evidence="1">
    <location>
        <begin position="551"/>
        <end position="576"/>
    </location>
</feature>